<dbReference type="GO" id="GO:0035627">
    <property type="term" value="P:ceramide transport"/>
    <property type="evidence" value="ECO:0007669"/>
    <property type="project" value="TreeGrafter"/>
</dbReference>
<dbReference type="Gene3D" id="3.15.10.10">
    <property type="entry name" value="Bactericidal permeability-increasing protein, domain 1"/>
    <property type="match status" value="1"/>
</dbReference>
<evidence type="ECO:0000259" key="7">
    <source>
        <dbReference type="SMART" id="SM00328"/>
    </source>
</evidence>
<dbReference type="Ensembl" id="ENSNNAT00000023892.1">
    <property type="protein sequence ID" value="ENSNNAP00000022799.1"/>
    <property type="gene ID" value="ENSNNAG00000014997.1"/>
</dbReference>
<dbReference type="SMART" id="SM00328">
    <property type="entry name" value="BPI1"/>
    <property type="match status" value="1"/>
</dbReference>
<keyword evidence="3" id="KW-0964">Secreted</keyword>
<reference evidence="9" key="1">
    <citation type="submission" date="2025-08" db="UniProtKB">
        <authorList>
            <consortium name="Ensembl"/>
        </authorList>
    </citation>
    <scope>IDENTIFICATION</scope>
</reference>
<dbReference type="PANTHER" id="PTHR10504">
    <property type="entry name" value="BACTERICIDAL PERMEABILITY-INCREASING BPI PROTEIN-RELATED"/>
    <property type="match status" value="1"/>
</dbReference>
<dbReference type="GO" id="GO:0120017">
    <property type="term" value="F:ceramide transfer activity"/>
    <property type="evidence" value="ECO:0007669"/>
    <property type="project" value="TreeGrafter"/>
</dbReference>
<dbReference type="PANTHER" id="PTHR10504:SF16">
    <property type="entry name" value="PHOSPHOLIPID TRANSFER PROTEIN"/>
    <property type="match status" value="1"/>
</dbReference>
<keyword evidence="6" id="KW-0325">Glycoprotein</keyword>
<evidence type="ECO:0000313" key="10">
    <source>
        <dbReference type="Proteomes" id="UP000694559"/>
    </source>
</evidence>
<dbReference type="FunFam" id="3.15.20.10:FF:000001">
    <property type="entry name" value="Phospholipid transfer protein"/>
    <property type="match status" value="1"/>
</dbReference>
<dbReference type="InterPro" id="IPR001124">
    <property type="entry name" value="Lipid-bd_serum_glycop_C"/>
</dbReference>
<dbReference type="InterPro" id="IPR032942">
    <property type="entry name" value="BPI/LBP/Plunc"/>
</dbReference>
<dbReference type="InterPro" id="IPR017942">
    <property type="entry name" value="Lipid-bd_serum_glycop_N"/>
</dbReference>
<dbReference type="InterPro" id="IPR017943">
    <property type="entry name" value="Bactericidal_perm-incr_a/b_dom"/>
</dbReference>
<dbReference type="GeneTree" id="ENSGT01100000263546"/>
<dbReference type="SUPFAM" id="SSF55394">
    <property type="entry name" value="Bactericidal permeability-increasing protein, BPI"/>
    <property type="match status" value="2"/>
</dbReference>
<dbReference type="GO" id="GO:0034375">
    <property type="term" value="P:high-density lipoprotein particle remodeling"/>
    <property type="evidence" value="ECO:0007669"/>
    <property type="project" value="TreeGrafter"/>
</dbReference>
<dbReference type="Pfam" id="PF02886">
    <property type="entry name" value="LBP_BPI_CETP_C"/>
    <property type="match status" value="1"/>
</dbReference>
<keyword evidence="10" id="KW-1185">Reference proteome</keyword>
<evidence type="ECO:0000256" key="4">
    <source>
        <dbReference type="ARBA" id="ARBA00022729"/>
    </source>
</evidence>
<feature type="domain" description="Lipid-binding serum glycoprotein N-terminal" evidence="7">
    <location>
        <begin position="87"/>
        <end position="305"/>
    </location>
</feature>
<dbReference type="CDD" id="cd00025">
    <property type="entry name" value="BPI1"/>
    <property type="match status" value="1"/>
</dbReference>
<gene>
    <name evidence="9" type="primary">PLTP</name>
</gene>
<evidence type="ECO:0000259" key="8">
    <source>
        <dbReference type="SMART" id="SM00329"/>
    </source>
</evidence>
<protein>
    <submittedName>
        <fullName evidence="9">Phospholipid transfer protein</fullName>
    </submittedName>
</protein>
<evidence type="ECO:0000256" key="2">
    <source>
        <dbReference type="ARBA" id="ARBA00007292"/>
    </source>
</evidence>
<dbReference type="SMART" id="SM00329">
    <property type="entry name" value="BPI2"/>
    <property type="match status" value="1"/>
</dbReference>
<dbReference type="GO" id="GO:0005615">
    <property type="term" value="C:extracellular space"/>
    <property type="evidence" value="ECO:0007669"/>
    <property type="project" value="TreeGrafter"/>
</dbReference>
<sequence length="611" mass="67608">MVPFFSVCLSSLCLSIYLSSIISLSSLSFIHSAYYAAQLTWRWPSLAGLRRLPTQERAAMPQSCLLLLLAWLGAASVAAQPPACKMRITDKGLALVKQEGLRFVEQELENISIPDLHGKQLKLHYNISNVKVTHLQLNFSELHFQPEHFLAFRINNGSIGVRFRRQLLYWFFYDVGSTKMWAEGVDIHTLLQLSRDEGGRLKIANMSCNASIAHMHTGFSGTLRKVYEFVARLITRGMRYLLSRQICPALDHAVLVLLNSLLETMPVRNPVDKYVGSDYSLLSDPHVTAESIDLDFKGMFFPLRSENEMLPNMAPEPLLRETERMVYMGLSEYFFDSALFSYYQAGVLSMEFVGDEVPADLEVLLRASFLGTLILLEPDVMDAPFALKLQVTIRPSGTSISVSARLNIFLVPPDQPLILLSSLVMESHLSAKVMLHNKAIQVHLDLRRFRIYSNQSAFETLAVSLILDSGHGGAEPGAKPGLAAGGLLGLIPLCRPPPSQNPSPAKGAGLDHPNQQWDSTLVATGSVGGRVCTHKQANQQRGCRKELHPRHALFGLLPSQLPLFSLLSADRRLFWCFTTGSAKPVQTGSMPPLVPTPLPCPPSSSSHCKPP</sequence>
<dbReference type="GO" id="GO:1904121">
    <property type="term" value="F:phosphatidylethanolamine transfer activity"/>
    <property type="evidence" value="ECO:0007669"/>
    <property type="project" value="TreeGrafter"/>
</dbReference>
<organism evidence="9 10">
    <name type="scientific">Naja naja</name>
    <name type="common">Indian cobra</name>
    <dbReference type="NCBI Taxonomy" id="35670"/>
    <lineage>
        <taxon>Eukaryota</taxon>
        <taxon>Metazoa</taxon>
        <taxon>Chordata</taxon>
        <taxon>Craniata</taxon>
        <taxon>Vertebrata</taxon>
        <taxon>Euteleostomi</taxon>
        <taxon>Lepidosauria</taxon>
        <taxon>Squamata</taxon>
        <taxon>Bifurcata</taxon>
        <taxon>Unidentata</taxon>
        <taxon>Episquamata</taxon>
        <taxon>Toxicofera</taxon>
        <taxon>Serpentes</taxon>
        <taxon>Colubroidea</taxon>
        <taxon>Elapidae</taxon>
        <taxon>Elapinae</taxon>
        <taxon>Naja</taxon>
    </lineage>
</organism>
<proteinExistence type="inferred from homology"/>
<dbReference type="PROSITE" id="PS00400">
    <property type="entry name" value="LBP_BPI_CETP"/>
    <property type="match status" value="1"/>
</dbReference>
<dbReference type="AlphaFoldDB" id="A0A8C6Y0Y0"/>
<dbReference type="Proteomes" id="UP000694559">
    <property type="component" value="Unplaced"/>
</dbReference>
<reference evidence="9" key="2">
    <citation type="submission" date="2025-09" db="UniProtKB">
        <authorList>
            <consortium name="Ensembl"/>
        </authorList>
    </citation>
    <scope>IDENTIFICATION</scope>
</reference>
<dbReference type="GO" id="GO:0008289">
    <property type="term" value="F:lipid binding"/>
    <property type="evidence" value="ECO:0007669"/>
    <property type="project" value="InterPro"/>
</dbReference>
<evidence type="ECO:0000256" key="1">
    <source>
        <dbReference type="ARBA" id="ARBA00004613"/>
    </source>
</evidence>
<dbReference type="FunFam" id="3.15.10.10:FF:000001">
    <property type="entry name" value="phospholipid transfer protein-like"/>
    <property type="match status" value="1"/>
</dbReference>
<dbReference type="Pfam" id="PF01273">
    <property type="entry name" value="LBP_BPI_CETP"/>
    <property type="match status" value="1"/>
</dbReference>
<dbReference type="InterPro" id="IPR017954">
    <property type="entry name" value="Lipid-bd_serum_glycop_CS"/>
</dbReference>
<evidence type="ECO:0000256" key="3">
    <source>
        <dbReference type="ARBA" id="ARBA00022525"/>
    </source>
</evidence>
<dbReference type="GO" id="GO:1990050">
    <property type="term" value="F:phosphatidic acid transfer activity"/>
    <property type="evidence" value="ECO:0007669"/>
    <property type="project" value="TreeGrafter"/>
</dbReference>
<comment type="subcellular location">
    <subcellularLocation>
        <location evidence="1">Secreted</location>
    </subcellularLocation>
</comment>
<evidence type="ECO:0000256" key="5">
    <source>
        <dbReference type="ARBA" id="ARBA00023157"/>
    </source>
</evidence>
<accession>A0A8C6Y0Y0</accession>
<name>A0A8C6Y0Y0_NAJNA</name>
<comment type="similarity">
    <text evidence="2">Belongs to the BPI/LBP/Plunc superfamily. BPI/LBP family.</text>
</comment>
<keyword evidence="5" id="KW-1015">Disulfide bond</keyword>
<keyword evidence="4" id="KW-0732">Signal</keyword>
<feature type="domain" description="Lipid-binding serum glycoprotein C-terminal" evidence="8">
    <location>
        <begin position="320"/>
        <end position="525"/>
    </location>
</feature>
<evidence type="ECO:0000256" key="6">
    <source>
        <dbReference type="ARBA" id="ARBA00023180"/>
    </source>
</evidence>
<dbReference type="Gene3D" id="3.15.20.10">
    <property type="entry name" value="Bactericidal permeability-increasing protein, domain 2"/>
    <property type="match status" value="1"/>
</dbReference>
<evidence type="ECO:0000313" key="9">
    <source>
        <dbReference type="Ensembl" id="ENSNNAP00000022799.1"/>
    </source>
</evidence>
<dbReference type="OrthoDB" id="8862579at2759"/>